<reference evidence="15" key="1">
    <citation type="submission" date="2017-08" db="EMBL/GenBank/DDBJ databases">
        <authorList>
            <person name="Minaev M."/>
            <person name="Kurbakov K.A."/>
            <person name="Solodovnikova G.I."/>
            <person name="Kuznetsova O.A."/>
            <person name="Lisitsyn A.B."/>
        </authorList>
    </citation>
    <scope>NUCLEOTIDE SEQUENCE</scope>
    <source>
        <strain evidence="15">80</strain>
    </source>
</reference>
<dbReference type="SUPFAM" id="SSF51735">
    <property type="entry name" value="NAD(P)-binding Rossmann-fold domains"/>
    <property type="match status" value="1"/>
</dbReference>
<dbReference type="UniPathway" id="UPA00262">
    <property type="reaction ID" value="UER00222"/>
</dbReference>
<dbReference type="NCBIfam" id="NF004790">
    <property type="entry name" value="PRK06136.1"/>
    <property type="match status" value="1"/>
</dbReference>
<evidence type="ECO:0000256" key="7">
    <source>
        <dbReference type="ARBA" id="ARBA00023027"/>
    </source>
</evidence>
<dbReference type="Gene3D" id="3.40.50.720">
    <property type="entry name" value="NAD(P)-binding Rossmann-like Domain"/>
    <property type="match status" value="1"/>
</dbReference>
<dbReference type="GO" id="GO:0019354">
    <property type="term" value="P:siroheme biosynthetic process"/>
    <property type="evidence" value="ECO:0007669"/>
    <property type="project" value="UniProtKB-UniPathway"/>
</dbReference>
<keyword evidence="16" id="KW-1185">Reference proteome</keyword>
<gene>
    <name evidence="15" type="primary">cysG</name>
    <name evidence="15" type="ORF">CIB50_0002042</name>
</gene>
<dbReference type="Proteomes" id="UP000216825">
    <property type="component" value="Chromosome"/>
</dbReference>
<evidence type="ECO:0000256" key="9">
    <source>
        <dbReference type="ARBA" id="ARBA00023244"/>
    </source>
</evidence>
<reference evidence="15" key="2">
    <citation type="submission" date="2020-07" db="EMBL/GenBank/DDBJ databases">
        <title>Genome of starter culture bacteria Kocuria salsicia reveals its technological properties and safety for usage in meat industry.</title>
        <authorList>
            <person name="Michael M."/>
            <person name="Konstantin K."/>
            <person name="Evgenii K."/>
            <person name="Galina S."/>
            <person name="Oksana K."/>
            <person name="Andrei L."/>
        </authorList>
    </citation>
    <scope>NUCLEOTIDE SEQUENCE [LARGE SCALE GENOMIC DNA]</scope>
    <source>
        <strain evidence="15">80</strain>
    </source>
</reference>
<dbReference type="InterPro" id="IPR006367">
    <property type="entry name" value="Sirohaem_synthase_N"/>
</dbReference>
<keyword evidence="9" id="KW-0627">Porphyrin biosynthesis</keyword>
<keyword evidence="2" id="KW-0169">Cobalamin biosynthesis</keyword>
<dbReference type="PANTHER" id="PTHR45790:SF3">
    <property type="entry name" value="S-ADENOSYL-L-METHIONINE-DEPENDENT UROPORPHYRINOGEN III METHYLTRANSFERASE, CHLOROPLASTIC"/>
    <property type="match status" value="1"/>
</dbReference>
<dbReference type="InterPro" id="IPR012409">
    <property type="entry name" value="Sirohaem_synth"/>
</dbReference>
<name>A0A7D7L113_KOCVA</name>
<comment type="catalytic activity">
    <reaction evidence="11">
        <text>precorrin-2 + NAD(+) = sirohydrochlorin + NADH + 2 H(+)</text>
        <dbReference type="Rhea" id="RHEA:15613"/>
        <dbReference type="ChEBI" id="CHEBI:15378"/>
        <dbReference type="ChEBI" id="CHEBI:57540"/>
        <dbReference type="ChEBI" id="CHEBI:57945"/>
        <dbReference type="ChEBI" id="CHEBI:58351"/>
        <dbReference type="ChEBI" id="CHEBI:58827"/>
        <dbReference type="EC" id="1.3.1.76"/>
    </reaction>
</comment>
<accession>A0A7D7L113</accession>
<sequence length="409" mass="42764">MTYPLGLNLSGRGVLVVGGGPVAARRVPGLLAEGAVVDLVAPDVTDALRDLAEAGELTWHERGFVPEDLDGAWLVLAHTGSPELQDLVAEAAERRRVFCVKGGDAAHSVAWVPATARAHGVTVAVNATGDPVRAKRIAAWVAARLESGEIPVGAHRASEDGVEREPGAQAPGTVALVGGGPGDPGLLTLRGRRLLAGADVVVADRLGPTSLLPELSEHARIVDVGKRAGYHKVTQDRINETLVEEARFGHRVVRLKGGDPFVFGRGGEEVEYCHAHGIRTEVVPGVTSAISVPAAAGIPVTHRDLAHGFTVITAHEELHHVPYRDGHTLILMMGVRGLARHCETLVAAGYPPETPVAVVERGWTPEQRCTVGDLAGIAATAEQRGVRAPAVILVGRVAALGEDDAAGER</sequence>
<dbReference type="Gene3D" id="3.40.1010.10">
    <property type="entry name" value="Cobalt-precorrin-4 Transmethylase, Domain 1"/>
    <property type="match status" value="1"/>
</dbReference>
<evidence type="ECO:0000256" key="12">
    <source>
        <dbReference type="PIRSR" id="PIRSR036426-1"/>
    </source>
</evidence>
<evidence type="ECO:0000256" key="13">
    <source>
        <dbReference type="SAM" id="MobiDB-lite"/>
    </source>
</evidence>
<keyword evidence="5" id="KW-0949">S-adenosyl-L-methionine</keyword>
<dbReference type="RefSeq" id="WP_094394127.1">
    <property type="nucleotide sequence ID" value="NZ_CP059343.1"/>
</dbReference>
<feature type="active site" description="Proton donor" evidence="12">
    <location>
        <position position="226"/>
    </location>
</feature>
<evidence type="ECO:0000256" key="11">
    <source>
        <dbReference type="ARBA" id="ARBA00047561"/>
    </source>
</evidence>
<evidence type="ECO:0000313" key="16">
    <source>
        <dbReference type="Proteomes" id="UP000216825"/>
    </source>
</evidence>
<dbReference type="Pfam" id="PF13241">
    <property type="entry name" value="NAD_binding_7"/>
    <property type="match status" value="1"/>
</dbReference>
<dbReference type="CDD" id="cd11642">
    <property type="entry name" value="SUMT"/>
    <property type="match status" value="1"/>
</dbReference>
<dbReference type="EMBL" id="CP059343">
    <property type="protein sequence ID" value="QMS57307.1"/>
    <property type="molecule type" value="Genomic_DNA"/>
</dbReference>
<feature type="compositionally biased region" description="Basic and acidic residues" evidence="13">
    <location>
        <begin position="156"/>
        <end position="166"/>
    </location>
</feature>
<dbReference type="KEGG" id="kvr:CIB50_0002042"/>
<dbReference type="SUPFAM" id="SSF53790">
    <property type="entry name" value="Tetrapyrrole methylase"/>
    <property type="match status" value="1"/>
</dbReference>
<dbReference type="InterPro" id="IPR014777">
    <property type="entry name" value="4pyrrole_Mease_sub1"/>
</dbReference>
<evidence type="ECO:0000256" key="8">
    <source>
        <dbReference type="ARBA" id="ARBA00023239"/>
    </source>
</evidence>
<dbReference type="FunFam" id="3.40.1010.10:FF:000001">
    <property type="entry name" value="Siroheme synthase"/>
    <property type="match status" value="1"/>
</dbReference>
<dbReference type="InterPro" id="IPR035996">
    <property type="entry name" value="4pyrrol_Methylase_sf"/>
</dbReference>
<evidence type="ECO:0000256" key="1">
    <source>
        <dbReference type="ARBA" id="ARBA00005010"/>
    </source>
</evidence>
<organism evidence="15 16">
    <name type="scientific">Kocuria varians</name>
    <name type="common">Micrococcus varians</name>
    <dbReference type="NCBI Taxonomy" id="1272"/>
    <lineage>
        <taxon>Bacteria</taxon>
        <taxon>Bacillati</taxon>
        <taxon>Actinomycetota</taxon>
        <taxon>Actinomycetes</taxon>
        <taxon>Micrococcales</taxon>
        <taxon>Micrococcaceae</taxon>
        <taxon>Kocuria</taxon>
    </lineage>
</organism>
<proteinExistence type="predicted"/>
<evidence type="ECO:0000259" key="14">
    <source>
        <dbReference type="Pfam" id="PF00590"/>
    </source>
</evidence>
<comment type="pathway">
    <text evidence="1">Porphyrin-containing compound metabolism; siroheme biosynthesis; sirohydrochlorin from precorrin-2: step 1/1.</text>
</comment>
<keyword evidence="3" id="KW-0489">Methyltransferase</keyword>
<keyword evidence="10" id="KW-0511">Multifunctional enzyme</keyword>
<evidence type="ECO:0000256" key="5">
    <source>
        <dbReference type="ARBA" id="ARBA00022691"/>
    </source>
</evidence>
<evidence type="ECO:0000256" key="3">
    <source>
        <dbReference type="ARBA" id="ARBA00022603"/>
    </source>
</evidence>
<dbReference type="NCBIfam" id="TIGR01469">
    <property type="entry name" value="cobA_cysG_Cterm"/>
    <property type="match status" value="1"/>
</dbReference>
<dbReference type="GO" id="GO:0051266">
    <property type="term" value="F:sirohydrochlorin ferrochelatase activity"/>
    <property type="evidence" value="ECO:0007669"/>
    <property type="project" value="InterPro"/>
</dbReference>
<feature type="domain" description="Tetrapyrrole methylase" evidence="14">
    <location>
        <begin position="173"/>
        <end position="376"/>
    </location>
</feature>
<dbReference type="AlphaFoldDB" id="A0A7D7L113"/>
<evidence type="ECO:0000256" key="10">
    <source>
        <dbReference type="ARBA" id="ARBA00023268"/>
    </source>
</evidence>
<dbReference type="GO" id="GO:0009236">
    <property type="term" value="P:cobalamin biosynthetic process"/>
    <property type="evidence" value="ECO:0007669"/>
    <property type="project" value="UniProtKB-KW"/>
</dbReference>
<keyword evidence="4" id="KW-0808">Transferase</keyword>
<evidence type="ECO:0000256" key="6">
    <source>
        <dbReference type="ARBA" id="ARBA00023002"/>
    </source>
</evidence>
<dbReference type="NCBIfam" id="TIGR01470">
    <property type="entry name" value="cysG_Nterm"/>
    <property type="match status" value="1"/>
</dbReference>
<dbReference type="InterPro" id="IPR000878">
    <property type="entry name" value="4pyrrol_Mease"/>
</dbReference>
<feature type="active site" description="Proton acceptor" evidence="12">
    <location>
        <position position="204"/>
    </location>
</feature>
<dbReference type="Gene3D" id="3.30.950.10">
    <property type="entry name" value="Methyltransferase, Cobalt-precorrin-4 Transmethylase, Domain 2"/>
    <property type="match status" value="1"/>
</dbReference>
<dbReference type="PIRSF" id="PIRSF036426">
    <property type="entry name" value="Sirohaem_synth"/>
    <property type="match status" value="1"/>
</dbReference>
<evidence type="ECO:0000256" key="4">
    <source>
        <dbReference type="ARBA" id="ARBA00022679"/>
    </source>
</evidence>
<dbReference type="GO" id="GO:0004851">
    <property type="term" value="F:uroporphyrin-III C-methyltransferase activity"/>
    <property type="evidence" value="ECO:0007669"/>
    <property type="project" value="InterPro"/>
</dbReference>
<dbReference type="GO" id="GO:0032259">
    <property type="term" value="P:methylation"/>
    <property type="evidence" value="ECO:0007669"/>
    <property type="project" value="UniProtKB-KW"/>
</dbReference>
<dbReference type="InterPro" id="IPR036291">
    <property type="entry name" value="NAD(P)-bd_dom_sf"/>
</dbReference>
<keyword evidence="7" id="KW-0520">NAD</keyword>
<dbReference type="Pfam" id="PF00590">
    <property type="entry name" value="TP_methylase"/>
    <property type="match status" value="1"/>
</dbReference>
<dbReference type="InterPro" id="IPR050161">
    <property type="entry name" value="Siro_Cobalamin_biosynth"/>
</dbReference>
<dbReference type="InterPro" id="IPR006366">
    <property type="entry name" value="CobA/CysG_C"/>
</dbReference>
<dbReference type="GO" id="GO:0043115">
    <property type="term" value="F:precorrin-2 dehydrogenase activity"/>
    <property type="evidence" value="ECO:0007669"/>
    <property type="project" value="UniProtKB-EC"/>
</dbReference>
<protein>
    <submittedName>
        <fullName evidence="15">Siroheme synthase</fullName>
    </submittedName>
</protein>
<evidence type="ECO:0000313" key="15">
    <source>
        <dbReference type="EMBL" id="QMS57307.1"/>
    </source>
</evidence>
<dbReference type="GO" id="GO:0051287">
    <property type="term" value="F:NAD binding"/>
    <property type="evidence" value="ECO:0007669"/>
    <property type="project" value="InterPro"/>
</dbReference>
<dbReference type="PANTHER" id="PTHR45790">
    <property type="entry name" value="SIROHEME SYNTHASE-RELATED"/>
    <property type="match status" value="1"/>
</dbReference>
<keyword evidence="6" id="KW-0560">Oxidoreductase</keyword>
<feature type="region of interest" description="Disordered" evidence="13">
    <location>
        <begin position="154"/>
        <end position="177"/>
    </location>
</feature>
<keyword evidence="8" id="KW-0456">Lyase</keyword>
<evidence type="ECO:0000256" key="2">
    <source>
        <dbReference type="ARBA" id="ARBA00022573"/>
    </source>
</evidence>
<dbReference type="InterPro" id="IPR014776">
    <property type="entry name" value="4pyrrole_Mease_sub2"/>
</dbReference>